<dbReference type="RefSeq" id="XP_064721938.1">
    <property type="nucleotide sequence ID" value="XM_064865866.1"/>
</dbReference>
<feature type="compositionally biased region" description="Basic and acidic residues" evidence="1">
    <location>
        <begin position="92"/>
        <end position="104"/>
    </location>
</feature>
<protein>
    <recommendedName>
        <fullName evidence="2">DDHD domain-containing protein</fullName>
    </recommendedName>
</protein>
<dbReference type="InterPro" id="IPR058055">
    <property type="entry name" value="PA-PLA1"/>
</dbReference>
<dbReference type="PANTHER" id="PTHR23509">
    <property type="entry name" value="PA-PL1 PHOSPHOLIPASE FAMILY"/>
    <property type="match status" value="1"/>
</dbReference>
<dbReference type="Proteomes" id="UP001432216">
    <property type="component" value="Chromosome 6"/>
</dbReference>
<feature type="domain" description="DDHD" evidence="2">
    <location>
        <begin position="619"/>
        <end position="823"/>
    </location>
</feature>
<sequence length="857" mass="95299">MSVPSTDDPLPEAPLLLAVPALDVRWVHAGAQQLNLLPTPITSASNSYEAFSESESSRIELRWQSTSESERLKTIKLWGRNDGEGAFQSQEETTKQGEKIRHDEEVTDGSKGCDSIDGTNAHPVGSKVKSEDGEEHLDPDVDDMSFGEDRINRQYHALLLEAGKKNDDLDFVQGVPVSQDSLFEVSLSTLSLHPVFWAHTGPRVAVLRGTWFVNDESRPCCWELAEELEKAFLEIQPWQQSYSHELATALSLGSSGEEKIKYTLPSKFGEDLGIIFEDSTKGRIVTSGTLTYITRLFWSSLKARSAGTYVYRGYSAARSAKGKPAADTISTLADSEEIAHVNIESHSYGKDDTRDRHLDLPGHQMRSEPVTALDGAFNDVKRTAGQAIEGVKEGLKDYDLREEQRQVPALGDSDDERRAVEEENAPLVHDTEDSNPCTDLILVVHGIGQQLAAQYEAYNFVYAGNQLRQVLRKQTSNPAVASIIRDRRCQVLPVQWRTSLNLDEQKTEEEVLHGIDNHITIHRSIPYVRELTNSVLLDIPLFMSHHRQKMIEAVCTQANKLYRLWIARNPHFEEYGRVHIIAHSLGSALVAHILSNQPTKMPRISQLPKQVISETRDRFLFNISNLFLVGSPLGIFLHLEQAQLMPRKGRERTMHSPADEALDRAGRFGCLAVDSLYNVFYHTDPVAYQLNAAVDSQLASQKPPLAITSMTAPFYAPVTDSINSISKYLPVILGGGGSNDSRSCNRPGIFRLPSGIEMAGPDGEEKLQGSRGERRFSALNPHGNVDFFLPSAGVNEYLDMLTAHLSYWTDSSFAAFLLTEIFSTRLDIMRTGMGLANQPPPENGVNVLTSIKKDALR</sequence>
<keyword evidence="4" id="KW-1185">Reference proteome</keyword>
<proteinExistence type="predicted"/>
<feature type="compositionally biased region" description="Basic and acidic residues" evidence="1">
    <location>
        <begin position="128"/>
        <end position="139"/>
    </location>
</feature>
<evidence type="ECO:0000256" key="1">
    <source>
        <dbReference type="SAM" id="MobiDB-lite"/>
    </source>
</evidence>
<gene>
    <name evidence="3" type="ORF">IAS62_004030</name>
</gene>
<name>A0ABZ2AWX6_9TREE</name>
<evidence type="ECO:0000313" key="3">
    <source>
        <dbReference type="EMBL" id="WVO22699.1"/>
    </source>
</evidence>
<reference evidence="3 4" key="1">
    <citation type="submission" date="2024-01" db="EMBL/GenBank/DDBJ databases">
        <title>Comparative genomics of Cryptococcus and Kwoniella reveals pathogenesis evolution and contrasting modes of karyotype evolution via chromosome fusion or intercentromeric recombination.</title>
        <authorList>
            <person name="Coelho M.A."/>
            <person name="David-Palma M."/>
            <person name="Shea T."/>
            <person name="Bowers K."/>
            <person name="McGinley-Smith S."/>
            <person name="Mohammad A.W."/>
            <person name="Gnirke A."/>
            <person name="Yurkov A.M."/>
            <person name="Nowrousian M."/>
            <person name="Sun S."/>
            <person name="Cuomo C.A."/>
            <person name="Heitman J."/>
        </authorList>
    </citation>
    <scope>NUCLEOTIDE SEQUENCE [LARGE SCALE GENOMIC DNA]</scope>
    <source>
        <strain evidence="3 4">7685027</strain>
    </source>
</reference>
<dbReference type="SMART" id="SM01127">
    <property type="entry name" value="DDHD"/>
    <property type="match status" value="1"/>
</dbReference>
<evidence type="ECO:0000313" key="4">
    <source>
        <dbReference type="Proteomes" id="UP001432216"/>
    </source>
</evidence>
<dbReference type="GeneID" id="89990802"/>
<dbReference type="Pfam" id="PF02862">
    <property type="entry name" value="DDHD"/>
    <property type="match status" value="2"/>
</dbReference>
<dbReference type="PANTHER" id="PTHR23509:SF6">
    <property type="entry name" value="PHOSPHOLIPASE C1020.13C-RELATED"/>
    <property type="match status" value="1"/>
</dbReference>
<organism evidence="3 4">
    <name type="scientific">Cryptococcus decagattii</name>
    <dbReference type="NCBI Taxonomy" id="1859122"/>
    <lineage>
        <taxon>Eukaryota</taxon>
        <taxon>Fungi</taxon>
        <taxon>Dikarya</taxon>
        <taxon>Basidiomycota</taxon>
        <taxon>Agaricomycotina</taxon>
        <taxon>Tremellomycetes</taxon>
        <taxon>Tremellales</taxon>
        <taxon>Cryptococcaceae</taxon>
        <taxon>Cryptococcus</taxon>
        <taxon>Cryptococcus gattii species complex</taxon>
    </lineage>
</organism>
<feature type="region of interest" description="Disordered" evidence="1">
    <location>
        <begin position="83"/>
        <end position="145"/>
    </location>
</feature>
<accession>A0ABZ2AWX6</accession>
<dbReference type="InterPro" id="IPR004177">
    <property type="entry name" value="DDHD_dom"/>
</dbReference>
<dbReference type="PROSITE" id="PS51043">
    <property type="entry name" value="DDHD"/>
    <property type="match status" value="1"/>
</dbReference>
<dbReference type="EMBL" id="CP143811">
    <property type="protein sequence ID" value="WVO22699.1"/>
    <property type="molecule type" value="Genomic_DNA"/>
</dbReference>
<evidence type="ECO:0000259" key="2">
    <source>
        <dbReference type="PROSITE" id="PS51043"/>
    </source>
</evidence>